<organism evidence="1">
    <name type="scientific">Amphimedon queenslandica</name>
    <name type="common">Sponge</name>
    <dbReference type="NCBI Taxonomy" id="400682"/>
    <lineage>
        <taxon>Eukaryota</taxon>
        <taxon>Metazoa</taxon>
        <taxon>Porifera</taxon>
        <taxon>Demospongiae</taxon>
        <taxon>Heteroscleromorpha</taxon>
        <taxon>Haplosclerida</taxon>
        <taxon>Niphatidae</taxon>
        <taxon>Amphimedon</taxon>
    </lineage>
</organism>
<dbReference type="InParanoid" id="A0A1X7U9F3"/>
<reference evidence="1" key="1">
    <citation type="submission" date="2017-05" db="UniProtKB">
        <authorList>
            <consortium name="EnsemblMetazoa"/>
        </authorList>
    </citation>
    <scope>IDENTIFICATION</scope>
</reference>
<dbReference type="EnsemblMetazoa" id="Aqu2.1.24385_001">
    <property type="protein sequence ID" value="Aqu2.1.24385_001"/>
    <property type="gene ID" value="Aqu2.1.24385"/>
</dbReference>
<dbReference type="AlphaFoldDB" id="A0A1X7U9F3"/>
<name>A0A1X7U9F3_AMPQE</name>
<accession>A0A1X7U9F3</accession>
<sequence>MWQHFYSEVREMNQEEARKSHRRELYSQRMAAETPEVREARLAMRRVAARVHRDAETCMCILRLAPQCSTLLLVILCRLW</sequence>
<evidence type="ECO:0000313" key="1">
    <source>
        <dbReference type="EnsemblMetazoa" id="Aqu2.1.24385_001"/>
    </source>
</evidence>
<protein>
    <submittedName>
        <fullName evidence="1">Uncharacterized protein</fullName>
    </submittedName>
</protein>
<proteinExistence type="predicted"/>